<evidence type="ECO:0000313" key="4">
    <source>
        <dbReference type="EMBL" id="KAE9632052.1"/>
    </source>
</evidence>
<protein>
    <submittedName>
        <fullName evidence="4">Aldehyde dehydrogenase family protein</fullName>
    </submittedName>
</protein>
<evidence type="ECO:0000256" key="1">
    <source>
        <dbReference type="ARBA" id="ARBA00023002"/>
    </source>
</evidence>
<dbReference type="InterPro" id="IPR016162">
    <property type="entry name" value="Ald_DH_N"/>
</dbReference>
<dbReference type="InterPro" id="IPR016163">
    <property type="entry name" value="Ald_DH_C"/>
</dbReference>
<evidence type="ECO:0000313" key="5">
    <source>
        <dbReference type="Proteomes" id="UP000483018"/>
    </source>
</evidence>
<reference evidence="4 5" key="1">
    <citation type="submission" date="2019-12" db="EMBL/GenBank/DDBJ databases">
        <title>Defluviitalea raffinosedens, isolated from a biogas fermenter, genome sequencing and characterization.</title>
        <authorList>
            <person name="Rettenmaier R."/>
            <person name="Schneider M."/>
            <person name="Neuhaus K."/>
            <person name="Liebl W."/>
            <person name="Zverlov V."/>
        </authorList>
    </citation>
    <scope>NUCLEOTIDE SEQUENCE [LARGE SCALE GENOMIC DNA]</scope>
    <source>
        <strain evidence="4 5">249c-K6</strain>
    </source>
</reference>
<evidence type="ECO:0000259" key="3">
    <source>
        <dbReference type="Pfam" id="PF00171"/>
    </source>
</evidence>
<dbReference type="InterPro" id="IPR012408">
    <property type="entry name" value="Acetald_propionald_DH-rel"/>
</dbReference>
<dbReference type="SUPFAM" id="SSF53720">
    <property type="entry name" value="ALDH-like"/>
    <property type="match status" value="1"/>
</dbReference>
<evidence type="ECO:0000256" key="2">
    <source>
        <dbReference type="ARBA" id="ARBA00023027"/>
    </source>
</evidence>
<organism evidence="4 5">
    <name type="scientific">Defluviitalea raffinosedens</name>
    <dbReference type="NCBI Taxonomy" id="1450156"/>
    <lineage>
        <taxon>Bacteria</taxon>
        <taxon>Bacillati</taxon>
        <taxon>Bacillota</taxon>
        <taxon>Clostridia</taxon>
        <taxon>Lachnospirales</taxon>
        <taxon>Defluviitaleaceae</taxon>
        <taxon>Defluviitalea</taxon>
    </lineage>
</organism>
<sequence length="498" mass="54633">MEIQQKDIELIVQQVLKNVLAHQPVQEEPEIKTYQPTKTPAMVSSPSSQVWSKGEYGVFDRIEDAIDAAYEAQKIYIKNFQLKDRERLISKIREVAKANVETLAKMTREETNIGRYEDKVLKNLLVIEKTPGTECLETKAVSGDDGLTIIEQAPFGLIGAITPVTNPTETIINNVISMIAGGNTVVFNVHPSAKKSCAFCLQMINKAIEEAGGPSNLATMVKEPTMDTVKALCESEKVRLLVGTGGTQMVKALLKSGKKVIGAGAGNPPVIVDATADIQHAAKEIYKGASFDNNLLCLAEKEVFVDETVASDLIYYMIKEGAFLLNHEQLQKIMDLVLTHEDTPKGRVYHVNKKWVGQDAGKMLEAIGLQDKAHIRLLICEVEHDHPFVMLEQLMPVLPIVKFKTLDEGIEYALLAEHGNRHTASMFSKNVDNLTKFARAVQTTIFVKNACTLAGVGFGGEGHTTMTIAGPTGEGITNAVSFTRQRRCVLAEGGFRII</sequence>
<accession>A0A7C8HDR2</accession>
<dbReference type="Gene3D" id="3.40.605.10">
    <property type="entry name" value="Aldehyde Dehydrogenase, Chain A, domain 1"/>
    <property type="match status" value="1"/>
</dbReference>
<dbReference type="InterPro" id="IPR015590">
    <property type="entry name" value="Aldehyde_DH_dom"/>
</dbReference>
<dbReference type="Gene3D" id="3.40.309.10">
    <property type="entry name" value="Aldehyde Dehydrogenase, Chain A, domain 2"/>
    <property type="match status" value="1"/>
</dbReference>
<gene>
    <name evidence="4" type="ORF">GND95_11115</name>
</gene>
<dbReference type="NCBIfam" id="NF011927">
    <property type="entry name" value="PRK15398.1"/>
    <property type="match status" value="1"/>
</dbReference>
<comment type="caution">
    <text evidence="4">The sequence shown here is derived from an EMBL/GenBank/DDBJ whole genome shotgun (WGS) entry which is preliminary data.</text>
</comment>
<dbReference type="AlphaFoldDB" id="A0A7C8HDR2"/>
<dbReference type="Proteomes" id="UP000483018">
    <property type="component" value="Unassembled WGS sequence"/>
</dbReference>
<dbReference type="InterPro" id="IPR016161">
    <property type="entry name" value="Ald_DH/histidinol_DH"/>
</dbReference>
<dbReference type="PANTHER" id="PTHR11699">
    <property type="entry name" value="ALDEHYDE DEHYDROGENASE-RELATED"/>
    <property type="match status" value="1"/>
</dbReference>
<dbReference type="EMBL" id="WSLF01000011">
    <property type="protein sequence ID" value="KAE9632052.1"/>
    <property type="molecule type" value="Genomic_DNA"/>
</dbReference>
<dbReference type="PIRSF" id="PIRSF036410">
    <property type="entry name" value="EutE_PduP"/>
    <property type="match status" value="1"/>
</dbReference>
<name>A0A7C8HDR2_9FIRM</name>
<feature type="domain" description="Aldehyde dehydrogenase" evidence="3">
    <location>
        <begin position="48"/>
        <end position="464"/>
    </location>
</feature>
<dbReference type="Pfam" id="PF00171">
    <property type="entry name" value="Aldedh"/>
    <property type="match status" value="1"/>
</dbReference>
<keyword evidence="2" id="KW-0520">NAD</keyword>
<dbReference type="CDD" id="cd07121">
    <property type="entry name" value="ALDH_EutE"/>
    <property type="match status" value="1"/>
</dbReference>
<proteinExistence type="predicted"/>
<dbReference type="GO" id="GO:0008774">
    <property type="term" value="F:acetaldehyde dehydrogenase (acetylating) activity"/>
    <property type="evidence" value="ECO:0007669"/>
    <property type="project" value="InterPro"/>
</dbReference>
<keyword evidence="5" id="KW-1185">Reference proteome</keyword>
<dbReference type="OrthoDB" id="9804734at2"/>
<keyword evidence="1" id="KW-0560">Oxidoreductase</keyword>
<dbReference type="RefSeq" id="WP_158741230.1">
    <property type="nucleotide sequence ID" value="NZ_JAFBEP010000016.1"/>
</dbReference>